<feature type="compositionally biased region" description="Basic and acidic residues" evidence="3">
    <location>
        <begin position="334"/>
        <end position="345"/>
    </location>
</feature>
<dbReference type="PRINTS" id="PR00368">
    <property type="entry name" value="FADPNR"/>
</dbReference>
<dbReference type="PATRIC" id="fig|1227482.3.peg.835"/>
<evidence type="ECO:0000259" key="4">
    <source>
        <dbReference type="Pfam" id="PF07992"/>
    </source>
</evidence>
<dbReference type="Pfam" id="PF07992">
    <property type="entry name" value="Pyr_redox_2"/>
    <property type="match status" value="1"/>
</dbReference>
<dbReference type="Proteomes" id="UP000011650">
    <property type="component" value="Unassembled WGS sequence"/>
</dbReference>
<organism evidence="5 6">
    <name type="scientific">Halorubrum lipolyticum DSM 21995</name>
    <dbReference type="NCBI Taxonomy" id="1227482"/>
    <lineage>
        <taxon>Archaea</taxon>
        <taxon>Methanobacteriati</taxon>
        <taxon>Methanobacteriota</taxon>
        <taxon>Stenosarchaea group</taxon>
        <taxon>Halobacteria</taxon>
        <taxon>Halobacteriales</taxon>
        <taxon>Haloferacaceae</taxon>
        <taxon>Halorubrum</taxon>
    </lineage>
</organism>
<reference evidence="5 6" key="1">
    <citation type="journal article" date="2014" name="PLoS Genet.">
        <title>Phylogenetically driven sequencing of extremely halophilic archaea reveals strategies for static and dynamic osmo-response.</title>
        <authorList>
            <person name="Becker E.A."/>
            <person name="Seitzer P.M."/>
            <person name="Tritt A."/>
            <person name="Larsen D."/>
            <person name="Krusor M."/>
            <person name="Yao A.I."/>
            <person name="Wu D."/>
            <person name="Madern D."/>
            <person name="Eisen J.A."/>
            <person name="Darling A.E."/>
            <person name="Facciotti M.T."/>
        </authorList>
    </citation>
    <scope>NUCLEOTIDE SEQUENCE [LARGE SCALE GENOMIC DNA]</scope>
    <source>
        <strain evidence="5 6">DSM 21995</strain>
    </source>
</reference>
<name>M0P251_9EURY</name>
<dbReference type="PANTHER" id="PTHR48105">
    <property type="entry name" value="THIOREDOXIN REDUCTASE 1-RELATED-RELATED"/>
    <property type="match status" value="1"/>
</dbReference>
<feature type="region of interest" description="Disordered" evidence="3">
    <location>
        <begin position="332"/>
        <end position="358"/>
    </location>
</feature>
<comment type="caution">
    <text evidence="5">The sequence shown here is derived from an EMBL/GenBank/DDBJ whole genome shotgun (WGS) entry which is preliminary data.</text>
</comment>
<dbReference type="InterPro" id="IPR023753">
    <property type="entry name" value="FAD/NAD-binding_dom"/>
</dbReference>
<dbReference type="RefSeq" id="WP_008004103.1">
    <property type="nucleotide sequence ID" value="NZ_AOJG01000010.1"/>
</dbReference>
<dbReference type="OrthoDB" id="27340at2157"/>
<dbReference type="AlphaFoldDB" id="M0P251"/>
<dbReference type="InterPro" id="IPR050097">
    <property type="entry name" value="Ferredoxin-NADP_redctase_2"/>
</dbReference>
<accession>M0P251</accession>
<feature type="domain" description="FAD/NAD(P)-binding" evidence="4">
    <location>
        <begin position="8"/>
        <end position="288"/>
    </location>
</feature>
<dbReference type="GO" id="GO:0016491">
    <property type="term" value="F:oxidoreductase activity"/>
    <property type="evidence" value="ECO:0007669"/>
    <property type="project" value="UniProtKB-KW"/>
</dbReference>
<protein>
    <submittedName>
        <fullName evidence="5">FAD-dependent pyridine nucleotide-disulfide oxidoreductase</fullName>
    </submittedName>
</protein>
<keyword evidence="6" id="KW-1185">Reference proteome</keyword>
<evidence type="ECO:0000256" key="3">
    <source>
        <dbReference type="SAM" id="MobiDB-lite"/>
    </source>
</evidence>
<evidence type="ECO:0000313" key="5">
    <source>
        <dbReference type="EMBL" id="EMA62885.1"/>
    </source>
</evidence>
<dbReference type="SUPFAM" id="SSF51905">
    <property type="entry name" value="FAD/NAD(P)-binding domain"/>
    <property type="match status" value="1"/>
</dbReference>
<keyword evidence="2" id="KW-0560">Oxidoreductase</keyword>
<dbReference type="EMBL" id="AOJG01000010">
    <property type="protein sequence ID" value="EMA62885.1"/>
    <property type="molecule type" value="Genomic_DNA"/>
</dbReference>
<keyword evidence="1" id="KW-0285">Flavoprotein</keyword>
<sequence length="358" mass="38049">MSSSDDEYEIAVVGGGPAGLTTALYGARLGHETVLIDRGGGRAAMMADTHNVIGVTEDTSGNEFLATGREQVESYGGTFERGFVTDVNRTDDDRFRLTTNDAEILADRVVLATGFSDERPDPPLPRTGKGLHYCLHCDAYMFVDEPVYVMGHGEAAAHVAMIMLNVTDDVDVLTRGEAPTWSDETAAQLEAHPVDVVDEDVTGVENDPESGWLDALEFADGTRREYRGGFAMYGSDYNTALAEGLGCELTEGGEIDVDDHGRTSEDGVFAVGDITPGHNQVPVAMGQGAKAGLAIHKEIREFPRSTESIEAEGPVDPDEVPAIPPELMATAVAHEGHAGGPREEGVEADVETPAADDD</sequence>
<dbReference type="Gene3D" id="3.50.50.60">
    <property type="entry name" value="FAD/NAD(P)-binding domain"/>
    <property type="match status" value="2"/>
</dbReference>
<evidence type="ECO:0000313" key="6">
    <source>
        <dbReference type="Proteomes" id="UP000011650"/>
    </source>
</evidence>
<gene>
    <name evidence="5" type="ORF">C469_04162</name>
</gene>
<evidence type="ECO:0000256" key="1">
    <source>
        <dbReference type="ARBA" id="ARBA00022630"/>
    </source>
</evidence>
<dbReference type="PRINTS" id="PR00469">
    <property type="entry name" value="PNDRDTASEII"/>
</dbReference>
<dbReference type="STRING" id="1227482.C469_04162"/>
<evidence type="ECO:0000256" key="2">
    <source>
        <dbReference type="ARBA" id="ARBA00023002"/>
    </source>
</evidence>
<feature type="compositionally biased region" description="Acidic residues" evidence="3">
    <location>
        <begin position="346"/>
        <end position="358"/>
    </location>
</feature>
<proteinExistence type="predicted"/>
<dbReference type="InterPro" id="IPR036188">
    <property type="entry name" value="FAD/NAD-bd_sf"/>
</dbReference>